<evidence type="ECO:0000313" key="2">
    <source>
        <dbReference type="Proteomes" id="UP001152320"/>
    </source>
</evidence>
<protein>
    <submittedName>
        <fullName evidence="1">Uncharacterized protein</fullName>
    </submittedName>
</protein>
<organism evidence="1 2">
    <name type="scientific">Holothuria leucospilota</name>
    <name type="common">Black long sea cucumber</name>
    <name type="synonym">Mertensiothuria leucospilota</name>
    <dbReference type="NCBI Taxonomy" id="206669"/>
    <lineage>
        <taxon>Eukaryota</taxon>
        <taxon>Metazoa</taxon>
        <taxon>Echinodermata</taxon>
        <taxon>Eleutherozoa</taxon>
        <taxon>Echinozoa</taxon>
        <taxon>Holothuroidea</taxon>
        <taxon>Aspidochirotacea</taxon>
        <taxon>Aspidochirotida</taxon>
        <taxon>Holothuriidae</taxon>
        <taxon>Holothuria</taxon>
    </lineage>
</organism>
<reference evidence="1" key="1">
    <citation type="submission" date="2021-10" db="EMBL/GenBank/DDBJ databases">
        <title>Tropical sea cucumber genome reveals ecological adaptation and Cuvierian tubules defense mechanism.</title>
        <authorList>
            <person name="Chen T."/>
        </authorList>
    </citation>
    <scope>NUCLEOTIDE SEQUENCE</scope>
    <source>
        <strain evidence="1">Nanhai2018</strain>
        <tissue evidence="1">Muscle</tissue>
    </source>
</reference>
<comment type="caution">
    <text evidence="1">The sequence shown here is derived from an EMBL/GenBank/DDBJ whole genome shotgun (WGS) entry which is preliminary data.</text>
</comment>
<accession>A0A9Q1BNK5</accession>
<dbReference type="AlphaFoldDB" id="A0A9Q1BNK5"/>
<name>A0A9Q1BNK5_HOLLE</name>
<dbReference type="EMBL" id="JAIZAY010000014">
    <property type="protein sequence ID" value="KAJ8029829.1"/>
    <property type="molecule type" value="Genomic_DNA"/>
</dbReference>
<sequence length="58" mass="6759">MSFKVEAKIHHFNAYKFVNTPELLGFHPLDPHRGSALDSSRGPEAGPWTLRRKEERLW</sequence>
<evidence type="ECO:0000313" key="1">
    <source>
        <dbReference type="EMBL" id="KAJ8029829.1"/>
    </source>
</evidence>
<gene>
    <name evidence="1" type="ORF">HOLleu_29326</name>
</gene>
<keyword evidence="2" id="KW-1185">Reference proteome</keyword>
<dbReference type="Proteomes" id="UP001152320">
    <property type="component" value="Chromosome 14"/>
</dbReference>
<proteinExistence type="predicted"/>